<feature type="domain" description="UspA" evidence="2">
    <location>
        <begin position="4"/>
        <end position="146"/>
    </location>
</feature>
<accession>A0A0F9QHQ9</accession>
<dbReference type="PANTHER" id="PTHR46268:SF6">
    <property type="entry name" value="UNIVERSAL STRESS PROTEIN UP12"/>
    <property type="match status" value="1"/>
</dbReference>
<sequence>MTISTIVVGLDGGEAGARALAFATTQAKLIGTCELKLVYVIEWSPFSFQTSEENAQRHKRREEELALARERIVEPAVKKATDDGVTVQGIVKHGDVADILDDLAKKHGAQQIVVGRVGLRGLKERMFGGVTGRLVVASSVPVTIIP</sequence>
<proteinExistence type="inferred from homology"/>
<name>A0A0F9QHQ9_9ZZZZ</name>
<dbReference type="PRINTS" id="PR01438">
    <property type="entry name" value="UNVRSLSTRESS"/>
</dbReference>
<dbReference type="EMBL" id="LAZR01001499">
    <property type="protein sequence ID" value="KKN43645.1"/>
    <property type="molecule type" value="Genomic_DNA"/>
</dbReference>
<comment type="caution">
    <text evidence="3">The sequence shown here is derived from an EMBL/GenBank/DDBJ whole genome shotgun (WGS) entry which is preliminary data.</text>
</comment>
<protein>
    <recommendedName>
        <fullName evidence="2">UspA domain-containing protein</fullName>
    </recommendedName>
</protein>
<reference evidence="3" key="1">
    <citation type="journal article" date="2015" name="Nature">
        <title>Complex archaea that bridge the gap between prokaryotes and eukaryotes.</title>
        <authorList>
            <person name="Spang A."/>
            <person name="Saw J.H."/>
            <person name="Jorgensen S.L."/>
            <person name="Zaremba-Niedzwiedzka K."/>
            <person name="Martijn J."/>
            <person name="Lind A.E."/>
            <person name="van Eijk R."/>
            <person name="Schleper C."/>
            <person name="Guy L."/>
            <person name="Ettema T.J."/>
        </authorList>
    </citation>
    <scope>NUCLEOTIDE SEQUENCE</scope>
</reference>
<dbReference type="Gene3D" id="3.40.50.620">
    <property type="entry name" value="HUPs"/>
    <property type="match status" value="1"/>
</dbReference>
<comment type="similarity">
    <text evidence="1">Belongs to the universal stress protein A family.</text>
</comment>
<dbReference type="InterPro" id="IPR006015">
    <property type="entry name" value="Universal_stress_UspA"/>
</dbReference>
<evidence type="ECO:0000259" key="2">
    <source>
        <dbReference type="Pfam" id="PF00582"/>
    </source>
</evidence>
<evidence type="ECO:0000256" key="1">
    <source>
        <dbReference type="ARBA" id="ARBA00008791"/>
    </source>
</evidence>
<dbReference type="Pfam" id="PF00582">
    <property type="entry name" value="Usp"/>
    <property type="match status" value="1"/>
</dbReference>
<dbReference type="PANTHER" id="PTHR46268">
    <property type="entry name" value="STRESS RESPONSE PROTEIN NHAX"/>
    <property type="match status" value="1"/>
</dbReference>
<dbReference type="InterPro" id="IPR006016">
    <property type="entry name" value="UspA"/>
</dbReference>
<dbReference type="InterPro" id="IPR014729">
    <property type="entry name" value="Rossmann-like_a/b/a_fold"/>
</dbReference>
<organism evidence="3">
    <name type="scientific">marine sediment metagenome</name>
    <dbReference type="NCBI Taxonomy" id="412755"/>
    <lineage>
        <taxon>unclassified sequences</taxon>
        <taxon>metagenomes</taxon>
        <taxon>ecological metagenomes</taxon>
    </lineage>
</organism>
<dbReference type="SUPFAM" id="SSF52402">
    <property type="entry name" value="Adenine nucleotide alpha hydrolases-like"/>
    <property type="match status" value="1"/>
</dbReference>
<gene>
    <name evidence="3" type="ORF">LCGC14_0701170</name>
</gene>
<dbReference type="CDD" id="cd00293">
    <property type="entry name" value="USP-like"/>
    <property type="match status" value="1"/>
</dbReference>
<dbReference type="AlphaFoldDB" id="A0A0F9QHQ9"/>
<evidence type="ECO:0000313" key="3">
    <source>
        <dbReference type="EMBL" id="KKN43645.1"/>
    </source>
</evidence>